<sequence length="55" mass="6805">MKFKMKKLFEIIKKRMLNLWGYEFKGSVRTINNLESYVYEKTKYNADIINRRILK</sequence>
<dbReference type="AlphaFoldDB" id="A0A512TJG4"/>
<gene>
    <name evidence="1" type="ORF">CBU02nite_08720</name>
</gene>
<dbReference type="Proteomes" id="UP000321089">
    <property type="component" value="Unassembled WGS sequence"/>
</dbReference>
<evidence type="ECO:0000313" key="1">
    <source>
        <dbReference type="EMBL" id="GEQ20366.1"/>
    </source>
</evidence>
<comment type="caution">
    <text evidence="1">The sequence shown here is derived from an EMBL/GenBank/DDBJ whole genome shotgun (WGS) entry which is preliminary data.</text>
</comment>
<name>A0A512TJG4_CLOBU</name>
<dbReference type="EMBL" id="BKBC01000008">
    <property type="protein sequence ID" value="GEQ20366.1"/>
    <property type="molecule type" value="Genomic_DNA"/>
</dbReference>
<reference evidence="1 2" key="1">
    <citation type="submission" date="2019-07" db="EMBL/GenBank/DDBJ databases">
        <title>Whole genome shotgun sequence of Clostridium butyricum NBRC 3858.</title>
        <authorList>
            <person name="Hosoyama A."/>
            <person name="Uohara A."/>
            <person name="Ohji S."/>
            <person name="Ichikawa N."/>
        </authorList>
    </citation>
    <scope>NUCLEOTIDE SEQUENCE [LARGE SCALE GENOMIC DNA]</scope>
    <source>
        <strain evidence="1 2">NBRC 3858</strain>
    </source>
</reference>
<accession>A0A512TJG4</accession>
<protein>
    <submittedName>
        <fullName evidence="1">Uncharacterized protein</fullName>
    </submittedName>
</protein>
<organism evidence="1 2">
    <name type="scientific">Clostridium butyricum</name>
    <dbReference type="NCBI Taxonomy" id="1492"/>
    <lineage>
        <taxon>Bacteria</taxon>
        <taxon>Bacillati</taxon>
        <taxon>Bacillota</taxon>
        <taxon>Clostridia</taxon>
        <taxon>Eubacteriales</taxon>
        <taxon>Clostridiaceae</taxon>
        <taxon>Clostridium</taxon>
    </lineage>
</organism>
<proteinExistence type="predicted"/>
<evidence type="ECO:0000313" key="2">
    <source>
        <dbReference type="Proteomes" id="UP000321089"/>
    </source>
</evidence>